<dbReference type="GO" id="GO:0005524">
    <property type="term" value="F:ATP binding"/>
    <property type="evidence" value="ECO:0007669"/>
    <property type="project" value="UniProtKB-KW"/>
</dbReference>
<dbReference type="SMART" id="SM00387">
    <property type="entry name" value="HATPase_c"/>
    <property type="match status" value="1"/>
</dbReference>
<dbReference type="SUPFAM" id="SSF55874">
    <property type="entry name" value="ATPase domain of HSP90 chaperone/DNA topoisomerase II/histidine kinase"/>
    <property type="match status" value="1"/>
</dbReference>
<dbReference type="EC" id="2.7.13.3" evidence="2"/>
<dbReference type="Pfam" id="PF02518">
    <property type="entry name" value="HATPase_c"/>
    <property type="match status" value="1"/>
</dbReference>
<evidence type="ECO:0000256" key="4">
    <source>
        <dbReference type="ARBA" id="ARBA00022777"/>
    </source>
</evidence>
<keyword evidence="4" id="KW-0418">Kinase</keyword>
<comment type="catalytic activity">
    <reaction evidence="1">
        <text>ATP + protein L-histidine = ADP + protein N-phospho-L-histidine.</text>
        <dbReference type="EC" id="2.7.13.3"/>
    </reaction>
</comment>
<dbReference type="InterPro" id="IPR003594">
    <property type="entry name" value="HATPase_dom"/>
</dbReference>
<keyword evidence="8" id="KW-1185">Reference proteome</keyword>
<evidence type="ECO:0000256" key="2">
    <source>
        <dbReference type="ARBA" id="ARBA00012438"/>
    </source>
</evidence>
<evidence type="ECO:0000259" key="6">
    <source>
        <dbReference type="SMART" id="SM00387"/>
    </source>
</evidence>
<dbReference type="Proteomes" id="UP001224644">
    <property type="component" value="Unassembled WGS sequence"/>
</dbReference>
<accession>A0ABT8BAZ8</accession>
<dbReference type="Gene3D" id="3.30.565.10">
    <property type="entry name" value="Histidine kinase-like ATPase, C-terminal domain"/>
    <property type="match status" value="1"/>
</dbReference>
<keyword evidence="3" id="KW-0808">Transferase</keyword>
<keyword evidence="5" id="KW-0902">Two-component regulatory system</keyword>
<evidence type="ECO:0000256" key="5">
    <source>
        <dbReference type="ARBA" id="ARBA00023012"/>
    </source>
</evidence>
<organism evidence="7 8">
    <name type="scientific">Methylobacterium adhaesivum</name>
    <dbReference type="NCBI Taxonomy" id="333297"/>
    <lineage>
        <taxon>Bacteria</taxon>
        <taxon>Pseudomonadati</taxon>
        <taxon>Pseudomonadota</taxon>
        <taxon>Alphaproteobacteria</taxon>
        <taxon>Hyphomicrobiales</taxon>
        <taxon>Methylobacteriaceae</taxon>
        <taxon>Methylobacterium</taxon>
    </lineage>
</organism>
<proteinExistence type="predicted"/>
<name>A0ABT8BAZ8_9HYPH</name>
<keyword evidence="7" id="KW-0067">ATP-binding</keyword>
<dbReference type="EMBL" id="JAUFPX010000001">
    <property type="protein sequence ID" value="MDN3589078.1"/>
    <property type="molecule type" value="Genomic_DNA"/>
</dbReference>
<evidence type="ECO:0000313" key="8">
    <source>
        <dbReference type="Proteomes" id="UP001224644"/>
    </source>
</evidence>
<gene>
    <name evidence="7" type="ORF">QWZ12_00475</name>
</gene>
<sequence>MLRSEQARPGGIGVTTDLAQDLHDCGGYHLALLQISLKLLDAFVPEGRGRAHLDRTKAQLARFAADLGSIAARQAVIARAETDSRDLEAFLVATPDAWSLACGLPVDFRCNRPGLRLPVAIEQPLLRVLQESLTNVLKHARTATRVTVDLSVRRGFLTLTVADDGCGFDPPPALAAGRRSTHAKAVGQGLPGMAARMARIGGRLTIESARGHGTRIRARLRLPA</sequence>
<dbReference type="InterPro" id="IPR050482">
    <property type="entry name" value="Sensor_HK_TwoCompSys"/>
</dbReference>
<dbReference type="PANTHER" id="PTHR24421:SF10">
    <property type="entry name" value="NITRATE_NITRITE SENSOR PROTEIN NARQ"/>
    <property type="match status" value="1"/>
</dbReference>
<evidence type="ECO:0000256" key="3">
    <source>
        <dbReference type="ARBA" id="ARBA00022679"/>
    </source>
</evidence>
<feature type="domain" description="Histidine kinase/HSP90-like ATPase" evidence="6">
    <location>
        <begin position="120"/>
        <end position="224"/>
    </location>
</feature>
<evidence type="ECO:0000256" key="1">
    <source>
        <dbReference type="ARBA" id="ARBA00000085"/>
    </source>
</evidence>
<comment type="caution">
    <text evidence="7">The sequence shown here is derived from an EMBL/GenBank/DDBJ whole genome shotgun (WGS) entry which is preliminary data.</text>
</comment>
<dbReference type="RefSeq" id="WP_238226320.1">
    <property type="nucleotide sequence ID" value="NZ_BPQD01000017.1"/>
</dbReference>
<protein>
    <recommendedName>
        <fullName evidence="2">histidine kinase</fullName>
        <ecNumber evidence="2">2.7.13.3</ecNumber>
    </recommendedName>
</protein>
<dbReference type="CDD" id="cd16917">
    <property type="entry name" value="HATPase_UhpB-NarQ-NarX-like"/>
    <property type="match status" value="1"/>
</dbReference>
<keyword evidence="7" id="KW-0547">Nucleotide-binding</keyword>
<reference evidence="8" key="1">
    <citation type="journal article" date="2019" name="Int. J. Syst. Evol. Microbiol.">
        <title>The Global Catalogue of Microorganisms (GCM) 10K type strain sequencing project: providing services to taxonomists for standard genome sequencing and annotation.</title>
        <authorList>
            <consortium name="The Broad Institute Genomics Platform"/>
            <consortium name="The Broad Institute Genome Sequencing Center for Infectious Disease"/>
            <person name="Wu L."/>
            <person name="Ma J."/>
        </authorList>
    </citation>
    <scope>NUCLEOTIDE SEQUENCE [LARGE SCALE GENOMIC DNA]</scope>
    <source>
        <strain evidence="8">CECT 7069</strain>
    </source>
</reference>
<dbReference type="PANTHER" id="PTHR24421">
    <property type="entry name" value="NITRATE/NITRITE SENSOR PROTEIN NARX-RELATED"/>
    <property type="match status" value="1"/>
</dbReference>
<dbReference type="InterPro" id="IPR036890">
    <property type="entry name" value="HATPase_C_sf"/>
</dbReference>
<evidence type="ECO:0000313" key="7">
    <source>
        <dbReference type="EMBL" id="MDN3589078.1"/>
    </source>
</evidence>